<dbReference type="EMBL" id="JBBPBN010001162">
    <property type="protein sequence ID" value="KAK8479540.1"/>
    <property type="molecule type" value="Genomic_DNA"/>
</dbReference>
<proteinExistence type="predicted"/>
<sequence length="161" mass="17122">MLSKANVQQAETINPGFHLSTEDAVADERVQDNSNGVFSGPFTEESPLKAIVLAFNGRFVYIFSTGWVLNHLLGPCACDWKGDGSGGPEDQKMSRTAVGCSTFLHEVDLSLSATLSSSSDSKSVHFVSLLVLPLSPTPPPSAPKSNSSSTHPSTAMVKHQF</sequence>
<comment type="caution">
    <text evidence="2">The sequence shown here is derived from an EMBL/GenBank/DDBJ whole genome shotgun (WGS) entry which is preliminary data.</text>
</comment>
<dbReference type="Proteomes" id="UP001396334">
    <property type="component" value="Unassembled WGS sequence"/>
</dbReference>
<evidence type="ECO:0000313" key="2">
    <source>
        <dbReference type="EMBL" id="KAK8479540.1"/>
    </source>
</evidence>
<name>A0ABR1ZGF9_9ROSI</name>
<reference evidence="2 3" key="1">
    <citation type="journal article" date="2024" name="G3 (Bethesda)">
        <title>Genome assembly of Hibiscus sabdariffa L. provides insights into metabolisms of medicinal natural products.</title>
        <authorList>
            <person name="Kim T."/>
        </authorList>
    </citation>
    <scope>NUCLEOTIDE SEQUENCE [LARGE SCALE GENOMIC DNA]</scope>
    <source>
        <strain evidence="2">TK-2024</strain>
        <tissue evidence="2">Old leaves</tissue>
    </source>
</reference>
<keyword evidence="3" id="KW-1185">Reference proteome</keyword>
<accession>A0ABR1ZGF9</accession>
<organism evidence="2 3">
    <name type="scientific">Hibiscus sabdariffa</name>
    <name type="common">roselle</name>
    <dbReference type="NCBI Taxonomy" id="183260"/>
    <lineage>
        <taxon>Eukaryota</taxon>
        <taxon>Viridiplantae</taxon>
        <taxon>Streptophyta</taxon>
        <taxon>Embryophyta</taxon>
        <taxon>Tracheophyta</taxon>
        <taxon>Spermatophyta</taxon>
        <taxon>Magnoliopsida</taxon>
        <taxon>eudicotyledons</taxon>
        <taxon>Gunneridae</taxon>
        <taxon>Pentapetalae</taxon>
        <taxon>rosids</taxon>
        <taxon>malvids</taxon>
        <taxon>Malvales</taxon>
        <taxon>Malvaceae</taxon>
        <taxon>Malvoideae</taxon>
        <taxon>Hibiscus</taxon>
    </lineage>
</organism>
<feature type="region of interest" description="Disordered" evidence="1">
    <location>
        <begin position="137"/>
        <end position="161"/>
    </location>
</feature>
<evidence type="ECO:0000256" key="1">
    <source>
        <dbReference type="SAM" id="MobiDB-lite"/>
    </source>
</evidence>
<feature type="compositionally biased region" description="Low complexity" evidence="1">
    <location>
        <begin position="143"/>
        <end position="154"/>
    </location>
</feature>
<evidence type="ECO:0000313" key="3">
    <source>
        <dbReference type="Proteomes" id="UP001396334"/>
    </source>
</evidence>
<gene>
    <name evidence="2" type="ORF">V6N11_069393</name>
</gene>
<protein>
    <submittedName>
        <fullName evidence="2">Uncharacterized protein</fullName>
    </submittedName>
</protein>